<name>A0A7H1B5N4_9ACTN</name>
<proteinExistence type="predicted"/>
<evidence type="ECO:0008006" key="4">
    <source>
        <dbReference type="Google" id="ProtNLM"/>
    </source>
</evidence>
<evidence type="ECO:0000313" key="3">
    <source>
        <dbReference type="Proteomes" id="UP000516428"/>
    </source>
</evidence>
<sequence>MRTVRRLAGLFTGTALALGALIATTAAPAQAYSPNPAPSVYYRDTGTCPCSGGTLADPFDGTYFANDPGGYAVKIELNQGGSFVGKVEFHPNDEKLWVYDTKNDGDTFYVKISYSAGGTTHNLGTYAAPGTDAVLDKVVKDFDIPEGAPVDISVYDDQALGDYIGGARGTGSAVA</sequence>
<reference evidence="2 3" key="1">
    <citation type="submission" date="2020-09" db="EMBL/GenBank/DDBJ databases">
        <title>A novel species.</title>
        <authorList>
            <person name="Gao J."/>
        </authorList>
    </citation>
    <scope>NUCLEOTIDE SEQUENCE [LARGE SCALE GENOMIC DNA]</scope>
    <source>
        <strain evidence="2 3">CRXT-Y-14</strain>
    </source>
</reference>
<evidence type="ECO:0000256" key="1">
    <source>
        <dbReference type="SAM" id="SignalP"/>
    </source>
</evidence>
<organism evidence="2 3">
    <name type="scientific">Streptomyces xanthii</name>
    <dbReference type="NCBI Taxonomy" id="2768069"/>
    <lineage>
        <taxon>Bacteria</taxon>
        <taxon>Bacillati</taxon>
        <taxon>Actinomycetota</taxon>
        <taxon>Actinomycetes</taxon>
        <taxon>Kitasatosporales</taxon>
        <taxon>Streptomycetaceae</taxon>
        <taxon>Streptomyces</taxon>
    </lineage>
</organism>
<dbReference type="KEGG" id="sxn:IAG42_10650"/>
<feature type="signal peptide" evidence="1">
    <location>
        <begin position="1"/>
        <end position="31"/>
    </location>
</feature>
<evidence type="ECO:0000313" key="2">
    <source>
        <dbReference type="EMBL" id="QNS04039.1"/>
    </source>
</evidence>
<keyword evidence="3" id="KW-1185">Reference proteome</keyword>
<accession>A0A7H1B5N4</accession>
<feature type="chain" id="PRO_5028934455" description="Secreted protein" evidence="1">
    <location>
        <begin position="32"/>
        <end position="175"/>
    </location>
</feature>
<dbReference type="EMBL" id="CP061281">
    <property type="protein sequence ID" value="QNS04039.1"/>
    <property type="molecule type" value="Genomic_DNA"/>
</dbReference>
<protein>
    <recommendedName>
        <fullName evidence="4">Secreted protein</fullName>
    </recommendedName>
</protein>
<keyword evidence="1" id="KW-0732">Signal</keyword>
<gene>
    <name evidence="2" type="ORF">IAG42_10650</name>
</gene>
<dbReference type="AlphaFoldDB" id="A0A7H1B5N4"/>
<dbReference type="Proteomes" id="UP000516428">
    <property type="component" value="Chromosome"/>
</dbReference>
<dbReference type="RefSeq" id="WP_188336781.1">
    <property type="nucleotide sequence ID" value="NZ_CP061281.1"/>
</dbReference>